<protein>
    <recommendedName>
        <fullName evidence="11">Seipin</fullName>
    </recommendedName>
</protein>
<evidence type="ECO:0000256" key="2">
    <source>
        <dbReference type="ARBA" id="ARBA00022692"/>
    </source>
</evidence>
<feature type="transmembrane region" description="Helical" evidence="8">
    <location>
        <begin position="246"/>
        <end position="267"/>
    </location>
</feature>
<dbReference type="PANTHER" id="PTHR21212">
    <property type="entry name" value="BERNARDINELLI-SEIP CONGENITAL LIPODYSTROPHY 2 HOMOLOG BSCL2 PROTEIN"/>
    <property type="match status" value="1"/>
</dbReference>
<feature type="region of interest" description="Disordered" evidence="7">
    <location>
        <begin position="603"/>
        <end position="643"/>
    </location>
</feature>
<evidence type="ECO:0008006" key="11">
    <source>
        <dbReference type="Google" id="ProtNLM"/>
    </source>
</evidence>
<evidence type="ECO:0000256" key="1">
    <source>
        <dbReference type="ARBA" id="ARBA00004477"/>
    </source>
</evidence>
<comment type="subcellular location">
    <subcellularLocation>
        <location evidence="1">Endoplasmic reticulum membrane</location>
        <topology evidence="1">Multi-pass membrane protein</topology>
    </subcellularLocation>
</comment>
<keyword evidence="10" id="KW-1185">Reference proteome</keyword>
<dbReference type="Pfam" id="PF06775">
    <property type="entry name" value="Seipin"/>
    <property type="match status" value="1"/>
</dbReference>
<evidence type="ECO:0000256" key="4">
    <source>
        <dbReference type="ARBA" id="ARBA00022989"/>
    </source>
</evidence>
<dbReference type="AlphaFoldDB" id="A0A8T0JC49"/>
<keyword evidence="6 8" id="KW-0472">Membrane</keyword>
<evidence type="ECO:0000256" key="7">
    <source>
        <dbReference type="SAM" id="MobiDB-lite"/>
    </source>
</evidence>
<keyword evidence="3" id="KW-0256">Endoplasmic reticulum</keyword>
<name>A0A8T0JC49_CERPU</name>
<feature type="compositionally biased region" description="Basic and acidic residues" evidence="7">
    <location>
        <begin position="617"/>
        <end position="626"/>
    </location>
</feature>
<accession>A0A8T0JC49</accession>
<dbReference type="EMBL" id="CM026421">
    <property type="protein sequence ID" value="KAG0592612.1"/>
    <property type="molecule type" value="Genomic_DNA"/>
</dbReference>
<dbReference type="GO" id="GO:0006629">
    <property type="term" value="P:lipid metabolic process"/>
    <property type="evidence" value="ECO:0007669"/>
    <property type="project" value="UniProtKB-KW"/>
</dbReference>
<dbReference type="GO" id="GO:0140042">
    <property type="term" value="P:lipid droplet formation"/>
    <property type="evidence" value="ECO:0007669"/>
    <property type="project" value="UniProtKB-ARBA"/>
</dbReference>
<evidence type="ECO:0000313" key="10">
    <source>
        <dbReference type="Proteomes" id="UP000822688"/>
    </source>
</evidence>
<dbReference type="Proteomes" id="UP000822688">
    <property type="component" value="Chromosome 1"/>
</dbReference>
<dbReference type="GO" id="GO:0005789">
    <property type="term" value="C:endoplasmic reticulum membrane"/>
    <property type="evidence" value="ECO:0007669"/>
    <property type="project" value="UniProtKB-SubCell"/>
</dbReference>
<gene>
    <name evidence="9" type="ORF">KC19_1G267000</name>
</gene>
<dbReference type="CDD" id="cd23995">
    <property type="entry name" value="Seipin_BSCL2_like"/>
    <property type="match status" value="1"/>
</dbReference>
<comment type="caution">
    <text evidence="9">The sequence shown here is derived from an EMBL/GenBank/DDBJ whole genome shotgun (WGS) entry which is preliminary data.</text>
</comment>
<proteinExistence type="predicted"/>
<sequence>MDSAPVHPLVFDDDHGGGHGHGRIGSPTADHVLLASSGSGSHVWPGVDSDEEGGKQGDGDGSNVTDGDGNGDGGRITYPKVYDGGVGEEVLEFVEGGNGDGEIEEEEEEGVKKGSLVDDQVLQELGDVLSAEETELLRGRLAEVEGESSSGSVVNSSGRDARGVYVTEELPDDWLGVEEVSQGSDGGEANSSDTGSRKVYTFPKSVDEVLKGPIPVPVPAVEEAGSQILASPVGIAIELVGFQVKLIVQMFSFALWFMSFGVSMMSFPFRASLTATNVAVSTAVDGYALATQVRPMVEQGVAQARPVLRQTAKRCGFGCVAAVYVMFMLGALLVPALFLNIWFARGFIEEPVEFREILHFDYRQEHPSATVSLLPPTILAKVKGGIYPNKVLYARAIPPSHKLQVTVFLTLPESHYNRDLGNFQVSAELLSVRGQYLKRASWPCMLRFQSSSIRYAKQVMLGVPLLMGLSGESQTISLRLFENEEETKIPTAMVRFLLEPKAGYPIGQGLPQIYSAEAQVLSVLPWRKDILRRWKWTFYVWSFLSVFMFEVMVVLCCCHRVLLPSSLLQGITEGYGESQPTAIVKEATAKRVGKHGRRVNFSDELPTARPVRVPSQSDDKEKEREFLLGSAESSSTITGPRLRRLPTPAVIHTDMDSSEATSSWSIPPPLEPLDYVGGKLEAAGGSARRLGKTVVDGAAEGMSEAISKVAPVLDPKALKSD</sequence>
<evidence type="ECO:0000313" key="9">
    <source>
        <dbReference type="EMBL" id="KAG0592612.1"/>
    </source>
</evidence>
<dbReference type="PANTHER" id="PTHR21212:SF0">
    <property type="entry name" value="SEIPIN"/>
    <property type="match status" value="1"/>
</dbReference>
<feature type="region of interest" description="Disordered" evidence="7">
    <location>
        <begin position="1"/>
        <end position="78"/>
    </location>
</feature>
<evidence type="ECO:0000256" key="8">
    <source>
        <dbReference type="SAM" id="Phobius"/>
    </source>
</evidence>
<keyword evidence="2 8" id="KW-0812">Transmembrane</keyword>
<feature type="transmembrane region" description="Helical" evidence="8">
    <location>
        <begin position="321"/>
        <end position="343"/>
    </location>
</feature>
<evidence type="ECO:0000256" key="3">
    <source>
        <dbReference type="ARBA" id="ARBA00022824"/>
    </source>
</evidence>
<evidence type="ECO:0000256" key="6">
    <source>
        <dbReference type="ARBA" id="ARBA00023136"/>
    </source>
</evidence>
<feature type="region of interest" description="Disordered" evidence="7">
    <location>
        <begin position="176"/>
        <end position="198"/>
    </location>
</feature>
<evidence type="ECO:0000256" key="5">
    <source>
        <dbReference type="ARBA" id="ARBA00023098"/>
    </source>
</evidence>
<keyword evidence="5" id="KW-0443">Lipid metabolism</keyword>
<reference evidence="9" key="1">
    <citation type="submission" date="2020-06" db="EMBL/GenBank/DDBJ databases">
        <title>WGS assembly of Ceratodon purpureus strain R40.</title>
        <authorList>
            <person name="Carey S.B."/>
            <person name="Jenkins J."/>
            <person name="Shu S."/>
            <person name="Lovell J.T."/>
            <person name="Sreedasyam A."/>
            <person name="Maumus F."/>
            <person name="Tiley G.P."/>
            <person name="Fernandez-Pozo N."/>
            <person name="Barry K."/>
            <person name="Chen C."/>
            <person name="Wang M."/>
            <person name="Lipzen A."/>
            <person name="Daum C."/>
            <person name="Saski C.A."/>
            <person name="Payton A.C."/>
            <person name="Mcbreen J.C."/>
            <person name="Conrad R.E."/>
            <person name="Kollar L.M."/>
            <person name="Olsson S."/>
            <person name="Huttunen S."/>
            <person name="Landis J.B."/>
            <person name="Wickett N.J."/>
            <person name="Johnson M.G."/>
            <person name="Rensing S.A."/>
            <person name="Grimwood J."/>
            <person name="Schmutz J."/>
            <person name="Mcdaniel S.F."/>
        </authorList>
    </citation>
    <scope>NUCLEOTIDE SEQUENCE</scope>
    <source>
        <strain evidence="9">R40</strain>
    </source>
</reference>
<dbReference type="InterPro" id="IPR009617">
    <property type="entry name" value="Seipin"/>
</dbReference>
<organism evidence="9 10">
    <name type="scientific">Ceratodon purpureus</name>
    <name type="common">Fire moss</name>
    <name type="synonym">Dicranum purpureum</name>
    <dbReference type="NCBI Taxonomy" id="3225"/>
    <lineage>
        <taxon>Eukaryota</taxon>
        <taxon>Viridiplantae</taxon>
        <taxon>Streptophyta</taxon>
        <taxon>Embryophyta</taxon>
        <taxon>Bryophyta</taxon>
        <taxon>Bryophytina</taxon>
        <taxon>Bryopsida</taxon>
        <taxon>Dicranidae</taxon>
        <taxon>Pseudoditrichales</taxon>
        <taxon>Ditrichaceae</taxon>
        <taxon>Ceratodon</taxon>
    </lineage>
</organism>
<feature type="region of interest" description="Disordered" evidence="7">
    <location>
        <begin position="96"/>
        <end position="115"/>
    </location>
</feature>
<keyword evidence="4 8" id="KW-1133">Transmembrane helix</keyword>